<feature type="compositionally biased region" description="Basic and acidic residues" evidence="1">
    <location>
        <begin position="71"/>
        <end position="86"/>
    </location>
</feature>
<gene>
    <name evidence="2" type="ORF">PLEPLA_LOCUS44973</name>
</gene>
<name>A0A9N7ZCW1_PLEPL</name>
<evidence type="ECO:0000313" key="2">
    <source>
        <dbReference type="EMBL" id="CAB1457169.1"/>
    </source>
</evidence>
<dbReference type="AlphaFoldDB" id="A0A9N7ZCW1"/>
<dbReference type="Proteomes" id="UP001153269">
    <property type="component" value="Unassembled WGS sequence"/>
</dbReference>
<sequence length="105" mass="12002">MWRKVSRRVVETSLGEIYQLHGRSLNTTTSVQHLGALLPGNSKTRGLGRLRKRQRGREGDFALLSCAHRTPAKERDTHLQRDRRELSVVPRAGSTKDSNRLHCFQ</sequence>
<feature type="region of interest" description="Disordered" evidence="1">
    <location>
        <begin position="71"/>
        <end position="105"/>
    </location>
</feature>
<comment type="caution">
    <text evidence="2">The sequence shown here is derived from an EMBL/GenBank/DDBJ whole genome shotgun (WGS) entry which is preliminary data.</text>
</comment>
<protein>
    <submittedName>
        <fullName evidence="2">Uncharacterized protein</fullName>
    </submittedName>
</protein>
<dbReference type="EMBL" id="CADEAL010004328">
    <property type="protein sequence ID" value="CAB1457169.1"/>
    <property type="molecule type" value="Genomic_DNA"/>
</dbReference>
<accession>A0A9N7ZCW1</accession>
<reference evidence="2" key="1">
    <citation type="submission" date="2020-03" db="EMBL/GenBank/DDBJ databases">
        <authorList>
            <person name="Weist P."/>
        </authorList>
    </citation>
    <scope>NUCLEOTIDE SEQUENCE</scope>
</reference>
<evidence type="ECO:0000313" key="3">
    <source>
        <dbReference type="Proteomes" id="UP001153269"/>
    </source>
</evidence>
<evidence type="ECO:0000256" key="1">
    <source>
        <dbReference type="SAM" id="MobiDB-lite"/>
    </source>
</evidence>
<keyword evidence="3" id="KW-1185">Reference proteome</keyword>
<organism evidence="2 3">
    <name type="scientific">Pleuronectes platessa</name>
    <name type="common">European plaice</name>
    <dbReference type="NCBI Taxonomy" id="8262"/>
    <lineage>
        <taxon>Eukaryota</taxon>
        <taxon>Metazoa</taxon>
        <taxon>Chordata</taxon>
        <taxon>Craniata</taxon>
        <taxon>Vertebrata</taxon>
        <taxon>Euteleostomi</taxon>
        <taxon>Actinopterygii</taxon>
        <taxon>Neopterygii</taxon>
        <taxon>Teleostei</taxon>
        <taxon>Neoteleostei</taxon>
        <taxon>Acanthomorphata</taxon>
        <taxon>Carangaria</taxon>
        <taxon>Pleuronectiformes</taxon>
        <taxon>Pleuronectoidei</taxon>
        <taxon>Pleuronectidae</taxon>
        <taxon>Pleuronectes</taxon>
    </lineage>
</organism>
<proteinExistence type="predicted"/>